<keyword evidence="1" id="KW-1133">Transmembrane helix</keyword>
<name>A0ABV6JY83_9PROT</name>
<dbReference type="Pfam" id="PF09489">
    <property type="entry name" value="CbtB"/>
    <property type="match status" value="1"/>
</dbReference>
<dbReference type="NCBIfam" id="TIGR02459">
    <property type="entry name" value="CbtB"/>
    <property type="match status" value="1"/>
</dbReference>
<dbReference type="EMBL" id="JBHLUN010000017">
    <property type="protein sequence ID" value="MFC0410694.1"/>
    <property type="molecule type" value="Genomic_DNA"/>
</dbReference>
<keyword evidence="1" id="KW-0812">Transmembrane</keyword>
<evidence type="ECO:0000256" key="1">
    <source>
        <dbReference type="SAM" id="Phobius"/>
    </source>
</evidence>
<keyword evidence="3" id="KW-1185">Reference proteome</keyword>
<feature type="transmembrane region" description="Helical" evidence="1">
    <location>
        <begin position="20"/>
        <end position="40"/>
    </location>
</feature>
<sequence>MTPTQTLSAPASAGTATSAAARGAASLIMLCFGAFLLWGVGFAHNDRLHNAAHDTRHSNGFPCH</sequence>
<evidence type="ECO:0000313" key="3">
    <source>
        <dbReference type="Proteomes" id="UP001589865"/>
    </source>
</evidence>
<dbReference type="RefSeq" id="WP_377046449.1">
    <property type="nucleotide sequence ID" value="NZ_JBHLUN010000017.1"/>
</dbReference>
<dbReference type="Proteomes" id="UP001589865">
    <property type="component" value="Unassembled WGS sequence"/>
</dbReference>
<protein>
    <submittedName>
        <fullName evidence="2">CbtB domain-containing protein</fullName>
    </submittedName>
</protein>
<keyword evidence="1" id="KW-0472">Membrane</keyword>
<organism evidence="2 3">
    <name type="scientific">Roseomonas elaeocarpi</name>
    <dbReference type="NCBI Taxonomy" id="907779"/>
    <lineage>
        <taxon>Bacteria</taxon>
        <taxon>Pseudomonadati</taxon>
        <taxon>Pseudomonadota</taxon>
        <taxon>Alphaproteobacteria</taxon>
        <taxon>Acetobacterales</taxon>
        <taxon>Roseomonadaceae</taxon>
        <taxon>Roseomonas</taxon>
    </lineage>
</organism>
<evidence type="ECO:0000313" key="2">
    <source>
        <dbReference type="EMBL" id="MFC0410694.1"/>
    </source>
</evidence>
<proteinExistence type="predicted"/>
<comment type="caution">
    <text evidence="2">The sequence shown here is derived from an EMBL/GenBank/DDBJ whole genome shotgun (WGS) entry which is preliminary data.</text>
</comment>
<accession>A0ABV6JY83</accession>
<dbReference type="InterPro" id="IPR012667">
    <property type="entry name" value="CbtB_put"/>
</dbReference>
<reference evidence="2 3" key="1">
    <citation type="submission" date="2024-09" db="EMBL/GenBank/DDBJ databases">
        <authorList>
            <person name="Sun Q."/>
            <person name="Mori K."/>
        </authorList>
    </citation>
    <scope>NUCLEOTIDE SEQUENCE [LARGE SCALE GENOMIC DNA]</scope>
    <source>
        <strain evidence="2 3">TBRC 5777</strain>
    </source>
</reference>
<gene>
    <name evidence="2" type="ORF">ACFFGY_20795</name>
</gene>